<sequence length="175" mass="19584">MTIGIILAGGKSSRFKNGDKALFLDKSSNQTWTEIAYRKLSALTEKTYIVASHSNLPQIKKQLPSAHIVTDHSLFAGEGPLAGLYTVSSIAKNTHDYLILAVDYPEISVQSLTELLSVKNTYIKNNFTIAHLTFSHTQIQDFLENKNRRMQDFLASIQATSITLPEIELTNHNYQ</sequence>
<dbReference type="Pfam" id="PF12804">
    <property type="entry name" value="NTP_transf_3"/>
    <property type="match status" value="1"/>
</dbReference>
<dbReference type="SUPFAM" id="SSF53448">
    <property type="entry name" value="Nucleotide-diphospho-sugar transferases"/>
    <property type="match status" value="1"/>
</dbReference>
<proteinExistence type="predicted"/>
<reference evidence="2 3" key="1">
    <citation type="submission" date="2019-07" db="EMBL/GenBank/DDBJ databases">
        <title>Genome sequencing of KACC 19320.</title>
        <authorList>
            <person name="Heo J."/>
            <person name="Kim S.-J."/>
            <person name="Kim J.-S."/>
            <person name="Hong S.-B."/>
            <person name="Kwon S.-W."/>
        </authorList>
    </citation>
    <scope>NUCLEOTIDE SEQUENCE [LARGE SCALE GENOMIC DNA]</scope>
    <source>
        <strain evidence="2 3">KACC 19320</strain>
    </source>
</reference>
<accession>A0A514Z782</accession>
<gene>
    <name evidence="2" type="ORF">FLP15_03775</name>
</gene>
<organism evidence="2 3">
    <name type="scientific">Lactococcus protaetiae</name>
    <dbReference type="NCBI Taxonomy" id="2592653"/>
    <lineage>
        <taxon>Bacteria</taxon>
        <taxon>Bacillati</taxon>
        <taxon>Bacillota</taxon>
        <taxon>Bacilli</taxon>
        <taxon>Lactobacillales</taxon>
        <taxon>Streptococcaceae</taxon>
        <taxon>Lactococcus</taxon>
    </lineage>
</organism>
<protein>
    <recommendedName>
        <fullName evidence="1">MobA-like NTP transferase domain-containing protein</fullName>
    </recommendedName>
</protein>
<feature type="domain" description="MobA-like NTP transferase" evidence="1">
    <location>
        <begin position="4"/>
        <end position="118"/>
    </location>
</feature>
<dbReference type="OrthoDB" id="9788394at2"/>
<dbReference type="InterPro" id="IPR025877">
    <property type="entry name" value="MobA-like_NTP_Trfase"/>
</dbReference>
<evidence type="ECO:0000313" key="2">
    <source>
        <dbReference type="EMBL" id="QDK70452.1"/>
    </source>
</evidence>
<keyword evidence="3" id="KW-1185">Reference proteome</keyword>
<evidence type="ECO:0000313" key="3">
    <source>
        <dbReference type="Proteomes" id="UP000315128"/>
    </source>
</evidence>
<name>A0A514Z782_9LACT</name>
<evidence type="ECO:0000259" key="1">
    <source>
        <dbReference type="Pfam" id="PF12804"/>
    </source>
</evidence>
<dbReference type="GO" id="GO:0016779">
    <property type="term" value="F:nucleotidyltransferase activity"/>
    <property type="evidence" value="ECO:0007669"/>
    <property type="project" value="UniProtKB-ARBA"/>
</dbReference>
<dbReference type="Gene3D" id="3.90.550.10">
    <property type="entry name" value="Spore Coat Polysaccharide Biosynthesis Protein SpsA, Chain A"/>
    <property type="match status" value="1"/>
</dbReference>
<dbReference type="AlphaFoldDB" id="A0A514Z782"/>
<dbReference type="KEGG" id="lack:FLP15_03775"/>
<dbReference type="Proteomes" id="UP000315128">
    <property type="component" value="Chromosome"/>
</dbReference>
<dbReference type="InterPro" id="IPR029044">
    <property type="entry name" value="Nucleotide-diphossugar_trans"/>
</dbReference>
<dbReference type="EMBL" id="CP041356">
    <property type="protein sequence ID" value="QDK70452.1"/>
    <property type="molecule type" value="Genomic_DNA"/>
</dbReference>
<dbReference type="RefSeq" id="WP_142766057.1">
    <property type="nucleotide sequence ID" value="NZ_CP041356.1"/>
</dbReference>